<evidence type="ECO:0008006" key="3">
    <source>
        <dbReference type="Google" id="ProtNLM"/>
    </source>
</evidence>
<gene>
    <name evidence="1" type="ORF">MiSe_89810</name>
</gene>
<evidence type="ECO:0000313" key="1">
    <source>
        <dbReference type="EMBL" id="GET44155.1"/>
    </source>
</evidence>
<proteinExistence type="predicted"/>
<reference evidence="1" key="1">
    <citation type="submission" date="2019-10" db="EMBL/GenBank/DDBJ databases">
        <title>Draft genome sequece of Microseira wollei NIES-4236.</title>
        <authorList>
            <person name="Yamaguchi H."/>
            <person name="Suzuki S."/>
            <person name="Kawachi M."/>
        </authorList>
    </citation>
    <scope>NUCLEOTIDE SEQUENCE</scope>
    <source>
        <strain evidence="1">NIES-4236</strain>
    </source>
</reference>
<accession>A0AAV3XTN9</accession>
<sequence>MDNYLDEVEANLEEVSQDIIWLESVKKIEILDFSEVPSTPRRSLLVSVKSGEISIEQGADGAWLRFDCDCIDALPYCLAQCCALRKTIVFPEEAEEKGIPKSKLEIDETIDECVMKRDSDGYCTCLDRRTRLWEIHDHKPQTCSKFHCTRWAHQRGWKLANAVARQSII</sequence>
<name>A0AAV3XTN9_9CYAN</name>
<dbReference type="EMBL" id="BLAY01000299">
    <property type="protein sequence ID" value="GET44155.1"/>
    <property type="molecule type" value="Genomic_DNA"/>
</dbReference>
<dbReference type="AlphaFoldDB" id="A0AAV3XTN9"/>
<dbReference type="Proteomes" id="UP001050975">
    <property type="component" value="Unassembled WGS sequence"/>
</dbReference>
<keyword evidence="2" id="KW-1185">Reference proteome</keyword>
<comment type="caution">
    <text evidence="1">The sequence shown here is derived from an EMBL/GenBank/DDBJ whole genome shotgun (WGS) entry which is preliminary data.</text>
</comment>
<organism evidence="1 2">
    <name type="scientific">Microseira wollei NIES-4236</name>
    <dbReference type="NCBI Taxonomy" id="2530354"/>
    <lineage>
        <taxon>Bacteria</taxon>
        <taxon>Bacillati</taxon>
        <taxon>Cyanobacteriota</taxon>
        <taxon>Cyanophyceae</taxon>
        <taxon>Oscillatoriophycideae</taxon>
        <taxon>Aerosakkonematales</taxon>
        <taxon>Aerosakkonemataceae</taxon>
        <taxon>Microseira</taxon>
    </lineage>
</organism>
<protein>
    <recommendedName>
        <fullName evidence="3">Flagellin N-methylase</fullName>
    </recommendedName>
</protein>
<evidence type="ECO:0000313" key="2">
    <source>
        <dbReference type="Proteomes" id="UP001050975"/>
    </source>
</evidence>